<protein>
    <submittedName>
        <fullName evidence="3">ABC-type branched-subunit amino acid transport system substrate-binding protein</fullName>
    </submittedName>
</protein>
<evidence type="ECO:0000313" key="4">
    <source>
        <dbReference type="Proteomes" id="UP000255355"/>
    </source>
</evidence>
<proteinExistence type="predicted"/>
<reference evidence="3 4" key="1">
    <citation type="submission" date="2018-07" db="EMBL/GenBank/DDBJ databases">
        <title>Genomic Encyclopedia of Type Strains, Phase IV (KMG-IV): sequencing the most valuable type-strain genomes for metagenomic binning, comparative biology and taxonomic classification.</title>
        <authorList>
            <person name="Goeker M."/>
        </authorList>
    </citation>
    <scope>NUCLEOTIDE SEQUENCE [LARGE SCALE GENOMIC DNA]</scope>
    <source>
        <strain evidence="3 4">DSM 44952</strain>
    </source>
</reference>
<dbReference type="InterPro" id="IPR028082">
    <property type="entry name" value="Peripla_BP_I"/>
</dbReference>
<dbReference type="SUPFAM" id="SSF53822">
    <property type="entry name" value="Periplasmic binding protein-like I"/>
    <property type="match status" value="1"/>
</dbReference>
<comment type="caution">
    <text evidence="3">The sequence shown here is derived from an EMBL/GenBank/DDBJ whole genome shotgun (WGS) entry which is preliminary data.</text>
</comment>
<accession>A0A370H3K8</accession>
<keyword evidence="2" id="KW-0472">Membrane</keyword>
<evidence type="ECO:0000256" key="1">
    <source>
        <dbReference type="SAM" id="MobiDB-lite"/>
    </source>
</evidence>
<dbReference type="AlphaFoldDB" id="A0A370H3K8"/>
<feature type="compositionally biased region" description="Basic and acidic residues" evidence="1">
    <location>
        <begin position="126"/>
        <end position="135"/>
    </location>
</feature>
<organism evidence="3 4">
    <name type="scientific">Nocardia mexicana</name>
    <dbReference type="NCBI Taxonomy" id="279262"/>
    <lineage>
        <taxon>Bacteria</taxon>
        <taxon>Bacillati</taxon>
        <taxon>Actinomycetota</taxon>
        <taxon>Actinomycetes</taxon>
        <taxon>Mycobacteriales</taxon>
        <taxon>Nocardiaceae</taxon>
        <taxon>Nocardia</taxon>
    </lineage>
</organism>
<keyword evidence="2" id="KW-0812">Transmembrane</keyword>
<dbReference type="Gene3D" id="3.40.50.2300">
    <property type="match status" value="1"/>
</dbReference>
<evidence type="ECO:0000313" key="3">
    <source>
        <dbReference type="EMBL" id="RDI50800.1"/>
    </source>
</evidence>
<name>A0A370H3K8_9NOCA</name>
<dbReference type="EMBL" id="QQAZ01000005">
    <property type="protein sequence ID" value="RDI50800.1"/>
    <property type="molecule type" value="Genomic_DNA"/>
</dbReference>
<dbReference type="STRING" id="1210089.GCA_001613165_02508"/>
<feature type="transmembrane region" description="Helical" evidence="2">
    <location>
        <begin position="41"/>
        <end position="59"/>
    </location>
</feature>
<dbReference type="CDD" id="cd06268">
    <property type="entry name" value="PBP1_ABC_transporter_LIVBP-like"/>
    <property type="match status" value="1"/>
</dbReference>
<sequence length="512" mass="54997">MVNHRTDPPRPDPPPTPGVLEKAARLRKSWVRWLRRHGRPVSAILVVLVVVAGIVYWVVGRDGENACAAAGMEVVDGECIGVTDGAFTEFDDASTGVVEQIRKQNAEVGDEYVNIALLGPLSQPRQSDKPGDRPRQGQLSSDQVRQMLIGAAIAQKRVNAGRVIGDPQPKVRLLLANQGGYQTRWRRPVEELIARAGAEDPHRRVVAVAALGTSVADTRDAAMALSAARVPIIGAITTADELSYASIPGMLRVTPTTSEFVDALGTYLEPRPQYGPAIVVWDQNAEGRGDLYAGALQRAFHARLHRWIGDLPDQAYVGASIPSESWPQMFDNVTINVCQSGANTILYAGRITDLPAFIDSLELRICRDRPLTIMTGVTALTAIDRGSAEELRSAGLTVVYAGVTDPHRWPHGDGNPPGGWSDYSDALLAHGYRVTDSDAYTCLSHDAILTATRAMRLAAAPNRLPKSVDVGGQLRNINGAYTVPGCSGSFSFTTMSNGAPLGTPIQIVTIPQ</sequence>
<feature type="region of interest" description="Disordered" evidence="1">
    <location>
        <begin position="121"/>
        <end position="140"/>
    </location>
</feature>
<gene>
    <name evidence="3" type="ORF">DFR68_105277</name>
</gene>
<evidence type="ECO:0000256" key="2">
    <source>
        <dbReference type="SAM" id="Phobius"/>
    </source>
</evidence>
<dbReference type="Proteomes" id="UP000255355">
    <property type="component" value="Unassembled WGS sequence"/>
</dbReference>
<keyword evidence="4" id="KW-1185">Reference proteome</keyword>
<keyword evidence="2" id="KW-1133">Transmembrane helix</keyword>